<name>A0ABR2G9G5_9ROSI</name>
<dbReference type="EMBL" id="JBBPBM010000002">
    <property type="protein sequence ID" value="KAK8597225.1"/>
    <property type="molecule type" value="Genomic_DNA"/>
</dbReference>
<gene>
    <name evidence="2" type="ORF">V6N12_065698</name>
</gene>
<feature type="chain" id="PRO_5047128602" description="Secreted protein" evidence="1">
    <location>
        <begin position="25"/>
        <end position="73"/>
    </location>
</feature>
<organism evidence="2 3">
    <name type="scientific">Hibiscus sabdariffa</name>
    <name type="common">roselle</name>
    <dbReference type="NCBI Taxonomy" id="183260"/>
    <lineage>
        <taxon>Eukaryota</taxon>
        <taxon>Viridiplantae</taxon>
        <taxon>Streptophyta</taxon>
        <taxon>Embryophyta</taxon>
        <taxon>Tracheophyta</taxon>
        <taxon>Spermatophyta</taxon>
        <taxon>Magnoliopsida</taxon>
        <taxon>eudicotyledons</taxon>
        <taxon>Gunneridae</taxon>
        <taxon>Pentapetalae</taxon>
        <taxon>rosids</taxon>
        <taxon>malvids</taxon>
        <taxon>Malvales</taxon>
        <taxon>Malvaceae</taxon>
        <taxon>Malvoideae</taxon>
        <taxon>Hibiscus</taxon>
    </lineage>
</organism>
<sequence length="73" mass="7885">MSYFLGGMTVVVTLSSSTIGLVFALSPSSCFHCHLQRVLTVLVELCRPYQACCTAIGDVLNPRVLPQSSPRRG</sequence>
<protein>
    <recommendedName>
        <fullName evidence="4">Secreted protein</fullName>
    </recommendedName>
</protein>
<evidence type="ECO:0008006" key="4">
    <source>
        <dbReference type="Google" id="ProtNLM"/>
    </source>
</evidence>
<evidence type="ECO:0000256" key="1">
    <source>
        <dbReference type="SAM" id="SignalP"/>
    </source>
</evidence>
<accession>A0ABR2G9G5</accession>
<reference evidence="2 3" key="1">
    <citation type="journal article" date="2024" name="G3 (Bethesda)">
        <title>Genome assembly of Hibiscus sabdariffa L. provides insights into metabolisms of medicinal natural products.</title>
        <authorList>
            <person name="Kim T."/>
        </authorList>
    </citation>
    <scope>NUCLEOTIDE SEQUENCE [LARGE SCALE GENOMIC DNA]</scope>
    <source>
        <strain evidence="2">TK-2024</strain>
        <tissue evidence="2">Old leaves</tissue>
    </source>
</reference>
<dbReference type="Proteomes" id="UP001472677">
    <property type="component" value="Unassembled WGS sequence"/>
</dbReference>
<keyword evidence="3" id="KW-1185">Reference proteome</keyword>
<comment type="caution">
    <text evidence="2">The sequence shown here is derived from an EMBL/GenBank/DDBJ whole genome shotgun (WGS) entry which is preliminary data.</text>
</comment>
<evidence type="ECO:0000313" key="2">
    <source>
        <dbReference type="EMBL" id="KAK8597225.1"/>
    </source>
</evidence>
<evidence type="ECO:0000313" key="3">
    <source>
        <dbReference type="Proteomes" id="UP001472677"/>
    </source>
</evidence>
<keyword evidence="1" id="KW-0732">Signal</keyword>
<proteinExistence type="predicted"/>
<feature type="signal peptide" evidence="1">
    <location>
        <begin position="1"/>
        <end position="24"/>
    </location>
</feature>